<dbReference type="InterPro" id="IPR000653">
    <property type="entry name" value="DegT/StrS_aminotransferase"/>
</dbReference>
<dbReference type="FunFam" id="3.40.640.10:FF:000037">
    <property type="entry name" value="dTDP-4-amino-4,6-dideoxygalactose transaminase"/>
    <property type="match status" value="1"/>
</dbReference>
<keyword evidence="7" id="KW-1185">Reference proteome</keyword>
<accession>A0A4R2N4L7</accession>
<feature type="active site" description="Proton acceptor" evidence="3">
    <location>
        <position position="181"/>
    </location>
</feature>
<dbReference type="Gene3D" id="3.40.640.10">
    <property type="entry name" value="Type I PLP-dependent aspartate aminotransferase-like (Major domain)"/>
    <property type="match status" value="1"/>
</dbReference>
<dbReference type="SUPFAM" id="SSF53383">
    <property type="entry name" value="PLP-dependent transferases"/>
    <property type="match status" value="1"/>
</dbReference>
<dbReference type="PANTHER" id="PTHR30244">
    <property type="entry name" value="TRANSAMINASE"/>
    <property type="match status" value="1"/>
</dbReference>
<dbReference type="RefSeq" id="WP_132502013.1">
    <property type="nucleotide sequence ID" value="NZ_LVXA01000001.1"/>
</dbReference>
<dbReference type="PANTHER" id="PTHR30244:SF34">
    <property type="entry name" value="DTDP-4-AMINO-4,6-DIDEOXYGALACTOSE TRANSAMINASE"/>
    <property type="match status" value="1"/>
</dbReference>
<comment type="caution">
    <text evidence="6">The sequence shown here is derived from an EMBL/GenBank/DDBJ whole genome shotgun (WGS) entry which is preliminary data.</text>
</comment>
<feature type="modified residue" description="N6-(pyridoxal phosphate)lysine" evidence="4">
    <location>
        <position position="181"/>
    </location>
</feature>
<sequence length="377" mass="42246">MIPFNQSPRVGTEHHYLQQALAHTNLAGGGDFSRRCEQWLEQQLKSPKVLLTPSCTAALEMAALLLDIQVGDEVIMPSYTFVSTANAFVLRGASVVFVDIRPDTMNIDEQLIEAAITPRTRAIVVVHYAGVACEMDRIMALAEKYQLYVVEDAAQAIGASYKGGALGSIGHLGCLSFHDTKNVTAGGEGGALIINDPRFVARAEIVQEKGTDRCQYFRGQVDKYGWRDVGSSYLLSELQASFLFAQLDAFEQIFAVRMQRYLHYFRAFRPLAERGVCELPQVPVDCQHNAHMFYLKLANITERTALIAFLAERDILAAFHYVPLHTSPAGEKWGRFSGEDRFTQQESERLVRLPLFYNMTDDEQQAVILAIYEFFGQ</sequence>
<name>A0A4R2N4L7_9PAST</name>
<reference evidence="6 7" key="1">
    <citation type="submission" date="2019-03" db="EMBL/GenBank/DDBJ databases">
        <title>Genomic Encyclopedia of Type Strains, Phase IV (KMG-IV): sequencing the most valuable type-strain genomes for metagenomic binning, comparative biology and taxonomic classification.</title>
        <authorList>
            <person name="Goeker M."/>
        </authorList>
    </citation>
    <scope>NUCLEOTIDE SEQUENCE [LARGE SCALE GENOMIC DNA]</scope>
    <source>
        <strain evidence="6 7">DSM 16380</strain>
    </source>
</reference>
<proteinExistence type="inferred from homology"/>
<dbReference type="Pfam" id="PF01041">
    <property type="entry name" value="DegT_DnrJ_EryC1"/>
    <property type="match status" value="1"/>
</dbReference>
<dbReference type="NCBIfam" id="NF008687">
    <property type="entry name" value="PRK11706.1"/>
    <property type="match status" value="1"/>
</dbReference>
<evidence type="ECO:0000313" key="6">
    <source>
        <dbReference type="EMBL" id="TCP15772.1"/>
    </source>
</evidence>
<keyword evidence="1 4" id="KW-0663">Pyridoxal phosphate</keyword>
<dbReference type="CDD" id="cd00616">
    <property type="entry name" value="AHBA_syn"/>
    <property type="match status" value="1"/>
</dbReference>
<dbReference type="GO" id="GO:0019180">
    <property type="term" value="F:dTDP-4-amino-4,6-dideoxygalactose transaminase activity"/>
    <property type="evidence" value="ECO:0007669"/>
    <property type="project" value="TreeGrafter"/>
</dbReference>
<protein>
    <submittedName>
        <fullName evidence="6">dTDP-4-amino-4,6-dideoxygalactose transaminase</fullName>
    </submittedName>
</protein>
<dbReference type="InterPro" id="IPR015421">
    <property type="entry name" value="PyrdxlP-dep_Trfase_major"/>
</dbReference>
<dbReference type="InterPro" id="IPR012749">
    <property type="entry name" value="WecE-like"/>
</dbReference>
<dbReference type="OrthoDB" id="9804264at2"/>
<dbReference type="Gene3D" id="3.90.1150.10">
    <property type="entry name" value="Aspartate Aminotransferase, domain 1"/>
    <property type="match status" value="1"/>
</dbReference>
<dbReference type="AlphaFoldDB" id="A0A4R2N4L7"/>
<evidence type="ECO:0000256" key="4">
    <source>
        <dbReference type="PIRSR" id="PIRSR000390-2"/>
    </source>
</evidence>
<dbReference type="Proteomes" id="UP000295537">
    <property type="component" value="Unassembled WGS sequence"/>
</dbReference>
<dbReference type="NCBIfam" id="TIGR02379">
    <property type="entry name" value="ECA_wecE"/>
    <property type="match status" value="1"/>
</dbReference>
<evidence type="ECO:0000256" key="1">
    <source>
        <dbReference type="ARBA" id="ARBA00022898"/>
    </source>
</evidence>
<evidence type="ECO:0000256" key="3">
    <source>
        <dbReference type="PIRSR" id="PIRSR000390-1"/>
    </source>
</evidence>
<organism evidence="6 7">
    <name type="scientific">Nicoletella semolina</name>
    <dbReference type="NCBI Taxonomy" id="271160"/>
    <lineage>
        <taxon>Bacteria</taxon>
        <taxon>Pseudomonadati</taxon>
        <taxon>Pseudomonadota</taxon>
        <taxon>Gammaproteobacteria</taxon>
        <taxon>Pasteurellales</taxon>
        <taxon>Pasteurellaceae</taxon>
        <taxon>Nicoletella</taxon>
    </lineage>
</organism>
<dbReference type="InterPro" id="IPR015424">
    <property type="entry name" value="PyrdxlP-dep_Trfase"/>
</dbReference>
<dbReference type="EMBL" id="SLXJ01000017">
    <property type="protein sequence ID" value="TCP15772.1"/>
    <property type="molecule type" value="Genomic_DNA"/>
</dbReference>
<evidence type="ECO:0000256" key="2">
    <source>
        <dbReference type="ARBA" id="ARBA00037999"/>
    </source>
</evidence>
<dbReference type="GO" id="GO:0030170">
    <property type="term" value="F:pyridoxal phosphate binding"/>
    <property type="evidence" value="ECO:0007669"/>
    <property type="project" value="TreeGrafter"/>
</dbReference>
<dbReference type="InterPro" id="IPR015422">
    <property type="entry name" value="PyrdxlP-dep_Trfase_small"/>
</dbReference>
<dbReference type="PIRSF" id="PIRSF000390">
    <property type="entry name" value="PLP_StrS"/>
    <property type="match status" value="1"/>
</dbReference>
<comment type="similarity">
    <text evidence="2 5">Belongs to the DegT/DnrJ/EryC1 family.</text>
</comment>
<evidence type="ECO:0000313" key="7">
    <source>
        <dbReference type="Proteomes" id="UP000295537"/>
    </source>
</evidence>
<evidence type="ECO:0000256" key="5">
    <source>
        <dbReference type="RuleBase" id="RU004508"/>
    </source>
</evidence>
<dbReference type="GO" id="GO:0000271">
    <property type="term" value="P:polysaccharide biosynthetic process"/>
    <property type="evidence" value="ECO:0007669"/>
    <property type="project" value="TreeGrafter"/>
</dbReference>
<gene>
    <name evidence="6" type="ORF">EV693_1177</name>
</gene>